<organism evidence="2 3">
    <name type="scientific">Streptomyces spectabilis</name>
    <dbReference type="NCBI Taxonomy" id="68270"/>
    <lineage>
        <taxon>Bacteria</taxon>
        <taxon>Bacillati</taxon>
        <taxon>Actinomycetota</taxon>
        <taxon>Actinomycetes</taxon>
        <taxon>Kitasatosporales</taxon>
        <taxon>Streptomycetaceae</taxon>
        <taxon>Streptomyces</taxon>
    </lineage>
</organism>
<evidence type="ECO:0000313" key="2">
    <source>
        <dbReference type="EMBL" id="MBB5109128.1"/>
    </source>
</evidence>
<evidence type="ECO:0000313" key="3">
    <source>
        <dbReference type="Proteomes" id="UP000549009"/>
    </source>
</evidence>
<feature type="region of interest" description="Disordered" evidence="1">
    <location>
        <begin position="96"/>
        <end position="124"/>
    </location>
</feature>
<dbReference type="RefSeq" id="WP_184926080.1">
    <property type="nucleotide sequence ID" value="NZ_BMSQ01000027.1"/>
</dbReference>
<keyword evidence="3" id="KW-1185">Reference proteome</keyword>
<dbReference type="EMBL" id="JACHJD010000024">
    <property type="protein sequence ID" value="MBB5109128.1"/>
    <property type="molecule type" value="Genomic_DNA"/>
</dbReference>
<dbReference type="Proteomes" id="UP000549009">
    <property type="component" value="Unassembled WGS sequence"/>
</dbReference>
<reference evidence="2 3" key="1">
    <citation type="submission" date="2020-08" db="EMBL/GenBank/DDBJ databases">
        <title>Genomic Encyclopedia of Type Strains, Phase III (KMG-III): the genomes of soil and plant-associated and newly described type strains.</title>
        <authorList>
            <person name="Whitman W."/>
        </authorList>
    </citation>
    <scope>NUCLEOTIDE SEQUENCE [LARGE SCALE GENOMIC DNA]</scope>
    <source>
        <strain evidence="2 3">CECT 3146</strain>
    </source>
</reference>
<evidence type="ECO:0000256" key="1">
    <source>
        <dbReference type="SAM" id="MobiDB-lite"/>
    </source>
</evidence>
<proteinExistence type="predicted"/>
<sequence>MTGHHESNEPDYALSSDSVHRVTQYQTAGMNARLMVFALLQAQGEPATTWRPERSAAAQNEVVELGGRAPASRSPLFSDGWDDGVTAASEALVGIPNRDWSRSDGRSASAGAAEPATHRGREAA</sequence>
<protein>
    <submittedName>
        <fullName evidence="2">Uncharacterized protein</fullName>
    </submittedName>
</protein>
<dbReference type="AlphaFoldDB" id="A0A7W8B2I5"/>
<gene>
    <name evidence="2" type="ORF">FHS40_008256</name>
</gene>
<name>A0A7W8B2I5_STRST</name>
<accession>A0A7W8B2I5</accession>
<comment type="caution">
    <text evidence="2">The sequence shown here is derived from an EMBL/GenBank/DDBJ whole genome shotgun (WGS) entry which is preliminary data.</text>
</comment>